<comment type="caution">
    <text evidence="2">The sequence shown here is derived from an EMBL/GenBank/DDBJ whole genome shotgun (WGS) entry which is preliminary data.</text>
</comment>
<keyword evidence="1" id="KW-0472">Membrane</keyword>
<feature type="transmembrane region" description="Helical" evidence="1">
    <location>
        <begin position="61"/>
        <end position="86"/>
    </location>
</feature>
<evidence type="ECO:0000313" key="3">
    <source>
        <dbReference type="Proteomes" id="UP001500840"/>
    </source>
</evidence>
<dbReference type="EMBL" id="BAABGA010000031">
    <property type="protein sequence ID" value="GAA4453913.1"/>
    <property type="molecule type" value="Genomic_DNA"/>
</dbReference>
<keyword evidence="3" id="KW-1185">Reference proteome</keyword>
<keyword evidence="1" id="KW-1133">Transmembrane helix</keyword>
<keyword evidence="1" id="KW-0812">Transmembrane</keyword>
<proteinExistence type="predicted"/>
<gene>
    <name evidence="2" type="ORF">GCM10023156_25570</name>
</gene>
<name>A0ABP8MPI4_9BACT</name>
<reference evidence="3" key="1">
    <citation type="journal article" date="2019" name="Int. J. Syst. Evol. Microbiol.">
        <title>The Global Catalogue of Microorganisms (GCM) 10K type strain sequencing project: providing services to taxonomists for standard genome sequencing and annotation.</title>
        <authorList>
            <consortium name="The Broad Institute Genomics Platform"/>
            <consortium name="The Broad Institute Genome Sequencing Center for Infectious Disease"/>
            <person name="Wu L."/>
            <person name="Ma J."/>
        </authorList>
    </citation>
    <scope>NUCLEOTIDE SEQUENCE [LARGE SCALE GENOMIC DNA]</scope>
    <source>
        <strain evidence="3">JCM 17759</strain>
    </source>
</reference>
<sequence length="108" mass="12574">MLLWKTSPSPTASDEFVHPPKSRIRAAPRNVNQVSRTAKPSFSTDSESDVYRRMGHDERRYIFKMVLMMLLMFVLPATLMLLYLFFNSEAFHYDITPKQESSSWLPGK</sequence>
<protein>
    <submittedName>
        <fullName evidence="2">Uncharacterized protein</fullName>
    </submittedName>
</protein>
<dbReference type="RefSeq" id="WP_345322532.1">
    <property type="nucleotide sequence ID" value="NZ_BAABGA010000031.1"/>
</dbReference>
<dbReference type="Proteomes" id="UP001500840">
    <property type="component" value="Unassembled WGS sequence"/>
</dbReference>
<accession>A0ABP8MPI4</accession>
<organism evidence="2 3">
    <name type="scientific">Novipirellula rosea</name>
    <dbReference type="NCBI Taxonomy" id="1031540"/>
    <lineage>
        <taxon>Bacteria</taxon>
        <taxon>Pseudomonadati</taxon>
        <taxon>Planctomycetota</taxon>
        <taxon>Planctomycetia</taxon>
        <taxon>Pirellulales</taxon>
        <taxon>Pirellulaceae</taxon>
        <taxon>Novipirellula</taxon>
    </lineage>
</organism>
<evidence type="ECO:0000313" key="2">
    <source>
        <dbReference type="EMBL" id="GAA4453913.1"/>
    </source>
</evidence>
<evidence type="ECO:0000256" key="1">
    <source>
        <dbReference type="SAM" id="Phobius"/>
    </source>
</evidence>